<dbReference type="PANTHER" id="PTHR47331">
    <property type="entry name" value="PHD-TYPE DOMAIN-CONTAINING PROTEIN"/>
    <property type="match status" value="1"/>
</dbReference>
<dbReference type="PANTHER" id="PTHR47331:SF1">
    <property type="entry name" value="GAG-LIKE PROTEIN"/>
    <property type="match status" value="1"/>
</dbReference>
<evidence type="ECO:0000259" key="1">
    <source>
        <dbReference type="PROSITE" id="PS50994"/>
    </source>
</evidence>
<accession>A0ABM1ZQQ2</accession>
<name>A0ABM1ZQQ2_AEDAL</name>
<dbReference type="Pfam" id="PF05380">
    <property type="entry name" value="Peptidase_A17"/>
    <property type="match status" value="1"/>
</dbReference>
<dbReference type="SUPFAM" id="SSF53098">
    <property type="entry name" value="Ribonuclease H-like"/>
    <property type="match status" value="1"/>
</dbReference>
<dbReference type="GeneID" id="134289795"/>
<dbReference type="Proteomes" id="UP000069940">
    <property type="component" value="Unassembled WGS sequence"/>
</dbReference>
<dbReference type="CDD" id="cd01644">
    <property type="entry name" value="RT_pepA17"/>
    <property type="match status" value="1"/>
</dbReference>
<dbReference type="InterPro" id="IPR036397">
    <property type="entry name" value="RNaseH_sf"/>
</dbReference>
<dbReference type="InterPro" id="IPR001584">
    <property type="entry name" value="Integrase_cat-core"/>
</dbReference>
<dbReference type="Pfam" id="PF18701">
    <property type="entry name" value="DUF5641"/>
    <property type="match status" value="1"/>
</dbReference>
<dbReference type="InterPro" id="IPR012337">
    <property type="entry name" value="RNaseH-like_sf"/>
</dbReference>
<dbReference type="InterPro" id="IPR040676">
    <property type="entry name" value="DUF5641"/>
</dbReference>
<dbReference type="InterPro" id="IPR043502">
    <property type="entry name" value="DNA/RNA_pol_sf"/>
</dbReference>
<keyword evidence="3" id="KW-1185">Reference proteome</keyword>
<feature type="domain" description="Integrase catalytic" evidence="1">
    <location>
        <begin position="831"/>
        <end position="1024"/>
    </location>
</feature>
<dbReference type="SUPFAM" id="SSF56672">
    <property type="entry name" value="DNA/RNA polymerases"/>
    <property type="match status" value="1"/>
</dbReference>
<reference evidence="3" key="1">
    <citation type="journal article" date="2015" name="Proc. Natl. Acad. Sci. U.S.A.">
        <title>Genome sequence of the Asian Tiger mosquito, Aedes albopictus, reveals insights into its biology, genetics, and evolution.</title>
        <authorList>
            <person name="Chen X.G."/>
            <person name="Jiang X."/>
            <person name="Gu J."/>
            <person name="Xu M."/>
            <person name="Wu Y."/>
            <person name="Deng Y."/>
            <person name="Zhang C."/>
            <person name="Bonizzoni M."/>
            <person name="Dermauw W."/>
            <person name="Vontas J."/>
            <person name="Armbruster P."/>
            <person name="Huang X."/>
            <person name="Yang Y."/>
            <person name="Zhang H."/>
            <person name="He W."/>
            <person name="Peng H."/>
            <person name="Liu Y."/>
            <person name="Wu K."/>
            <person name="Chen J."/>
            <person name="Lirakis M."/>
            <person name="Topalis P."/>
            <person name="Van Leeuwen T."/>
            <person name="Hall A.B."/>
            <person name="Jiang X."/>
            <person name="Thorpe C."/>
            <person name="Mueller R.L."/>
            <person name="Sun C."/>
            <person name="Waterhouse R.M."/>
            <person name="Yan G."/>
            <person name="Tu Z.J."/>
            <person name="Fang X."/>
            <person name="James A.A."/>
        </authorList>
    </citation>
    <scope>NUCLEOTIDE SEQUENCE [LARGE SCALE GENOMIC DNA]</scope>
    <source>
        <strain evidence="3">Foshan</strain>
    </source>
</reference>
<evidence type="ECO:0000313" key="2">
    <source>
        <dbReference type="EnsemblMetazoa" id="AALFPA23_020767.P30659"/>
    </source>
</evidence>
<dbReference type="Gene3D" id="3.30.420.10">
    <property type="entry name" value="Ribonuclease H-like superfamily/Ribonuclease H"/>
    <property type="match status" value="1"/>
</dbReference>
<proteinExistence type="predicted"/>
<protein>
    <recommendedName>
        <fullName evidence="1">Integrase catalytic domain-containing protein</fullName>
    </recommendedName>
</protein>
<sequence>MPVLQNTALGWVVAGPCTIRDHDHADPRSCLMSSTARVEELLRKFWDLKTVHDTRGWSATDKICEEHFLANTTRTSDGRYIVKLPKREDLVHQLDDNMYQATRRFYSLERSLMSDPQKRKLYQDFVSQYINMGHMREVTEEELNIKPQFVLPHHGVVKLDSATTKLRTVFDASCRSRSGLALNDVLIPGPTIQDTLVEIVLRFRLHRFVVSADIEKMFRQVLVDPSDQPLQRILWRDNPDLQVKVYQLATVTYGLNNSPFLATRVLQQLSADEGHRFPYAVGSARKDFYVDNLLTGSNDVEVLKLIVQQMIGLLEAGGFPLRQWSSNSEEVLNVVPVHLQETRPLLELDRDTSVTTLGLRWEPATDQLSFKSPKWKDNQSISKRTVVSQMSSLFDPLGLLGPTIVRAKIIVQALWKCQLLWDTPLPEQFEKEWTSYQQDIRHLEGLNIPRLVMTIPHRKLEVHGFSDASLQAYGACIYVRSIDADGRCNVQLLTAKSRIAPLSSKSIPRLELSAALLLAHLLAHVMKSTSLEAPVYLWTDSTITLDWISAPPSTWKTFVCNRVAEIQELTSTSSWNHVPSEQNPADLLSRGSSLEHLIENALWWHGPLWIRSLNEPWPPKYVSRNQNPEDPELRKVVALPVFTEPEDIINRYSSLTPLVRTCAWWRRFAENTRREKDNRVTGPLSPSELDRALFGLISRVQADAFGPEMKQLARNEAVSKKSKLRFLHPQLVDGMIRVGGRLHHSALTVDERHPVVLPADHRLTRMIVSLEHLNTLHGGPNLLLTSLRRRFWPLNGRNLASTTVHRCVTCSRAAPKSLEQLMGSFPPVRVTKAFPFENVGVDFAGPVFLRAPNKRASPVKAYVAVYVCLAVKAVHLDLVPDLSSEAFIASLHRFIGRRGKPSNIYCDNGRNFVGAQRELKELRQLFVSQQHQDTVLRDCSANNIEFHFIPPRSPSLGGIWEAAVKSMKFHLRRILGNAMLPETEFRTALIQVEATLNSRPITAMSEDPQDLQPLTPGHFLVGRPLIALPEPSLEDVPENRLSRWQRVQRLSQQFWRRWHKDYLSALHNRYRWSNVTANLIRGAIVLLRDDNLPPLKWSIGRVVDVHPGTDGLVRVASVRTSTGVTKRAVNKLCLLPVELNPEEIEQKSPSSDGTSDGEE</sequence>
<dbReference type="PROSITE" id="PS50994">
    <property type="entry name" value="INTEGRASE"/>
    <property type="match status" value="1"/>
</dbReference>
<reference evidence="2" key="2">
    <citation type="submission" date="2025-05" db="UniProtKB">
        <authorList>
            <consortium name="EnsemblMetazoa"/>
        </authorList>
    </citation>
    <scope>IDENTIFICATION</scope>
    <source>
        <strain evidence="2">Foshan</strain>
    </source>
</reference>
<evidence type="ECO:0000313" key="3">
    <source>
        <dbReference type="Proteomes" id="UP000069940"/>
    </source>
</evidence>
<dbReference type="InterPro" id="IPR008042">
    <property type="entry name" value="Retrotrans_Pao"/>
</dbReference>
<organism evidence="2 3">
    <name type="scientific">Aedes albopictus</name>
    <name type="common">Asian tiger mosquito</name>
    <name type="synonym">Stegomyia albopicta</name>
    <dbReference type="NCBI Taxonomy" id="7160"/>
    <lineage>
        <taxon>Eukaryota</taxon>
        <taxon>Metazoa</taxon>
        <taxon>Ecdysozoa</taxon>
        <taxon>Arthropoda</taxon>
        <taxon>Hexapoda</taxon>
        <taxon>Insecta</taxon>
        <taxon>Pterygota</taxon>
        <taxon>Neoptera</taxon>
        <taxon>Endopterygota</taxon>
        <taxon>Diptera</taxon>
        <taxon>Nematocera</taxon>
        <taxon>Culicoidea</taxon>
        <taxon>Culicidae</taxon>
        <taxon>Culicinae</taxon>
        <taxon>Aedini</taxon>
        <taxon>Aedes</taxon>
        <taxon>Stegomyia</taxon>
    </lineage>
</organism>
<dbReference type="EnsemblMetazoa" id="AALFPA23_020767.R30659">
    <property type="protein sequence ID" value="AALFPA23_020767.P30659"/>
    <property type="gene ID" value="AALFPA23_020767"/>
</dbReference>
<dbReference type="RefSeq" id="XP_062712299.1">
    <property type="nucleotide sequence ID" value="XM_062856315.1"/>
</dbReference>